<dbReference type="Proteomes" id="UP000239250">
    <property type="component" value="Chromosome"/>
</dbReference>
<sequence>MKKLLSILSAVGLMAMSATSVMSMSTAQVNKNNVSKNEYRNLDSINIASKNKLNNLRSLTKSAPEEIKLNSQNSKMLKRVYVNSSSDKSIPYFREEYDKVYAKVEKDRWYYNEFDMVSINILDYANSKTEFLELYKTVQMEGLLGYNFWTSGAYGWEATEGQNFKFDTFMFQKKLKGENDYSRVLYRIDGSHDNREHVQIELKEDWYDNHLRIKARLGARVTWTWGSPYDHAAILGVKHELVRILKRESLIDLRNLSKNKLSY</sequence>
<proteinExistence type="predicted"/>
<keyword evidence="1" id="KW-0732">Signal</keyword>
<evidence type="ECO:0000313" key="3">
    <source>
        <dbReference type="Proteomes" id="UP000239250"/>
    </source>
</evidence>
<reference evidence="3" key="1">
    <citation type="submission" date="2018-02" db="EMBL/GenBank/DDBJ databases">
        <title>Firefly genomes illuminate parallel origins of bioluminescence in beetles.</title>
        <authorList>
            <person name="Fallon T.R."/>
            <person name="Lower S.E.S."/>
            <person name="Behringer M."/>
            <person name="Weng J.-K."/>
        </authorList>
    </citation>
    <scope>NUCLEOTIDE SEQUENCE [LARGE SCALE GENOMIC DNA]</scope>
</reference>
<gene>
    <name evidence="2" type="ORF">C5T88_03545</name>
</gene>
<feature type="chain" id="PRO_5015764501" description="Superantigen-like protein" evidence="1">
    <location>
        <begin position="24"/>
        <end position="263"/>
    </location>
</feature>
<organism evidence="2 3">
    <name type="scientific">Williamsoniiplasma luminosum</name>
    <dbReference type="NCBI Taxonomy" id="214888"/>
    <lineage>
        <taxon>Bacteria</taxon>
        <taxon>Bacillati</taxon>
        <taxon>Mycoplasmatota</taxon>
        <taxon>Mollicutes</taxon>
        <taxon>Entomoplasmatales</taxon>
        <taxon>Williamsoniiplasma</taxon>
    </lineage>
</organism>
<evidence type="ECO:0000313" key="2">
    <source>
        <dbReference type="EMBL" id="AVP49621.1"/>
    </source>
</evidence>
<dbReference type="EMBL" id="CP027019">
    <property type="protein sequence ID" value="AVP49621.1"/>
    <property type="molecule type" value="Genomic_DNA"/>
</dbReference>
<evidence type="ECO:0008006" key="4">
    <source>
        <dbReference type="Google" id="ProtNLM"/>
    </source>
</evidence>
<accession>A0A2S0NKT2</accession>
<dbReference type="AlphaFoldDB" id="A0A2S0NKT2"/>
<protein>
    <recommendedName>
        <fullName evidence="4">Superantigen-like protein</fullName>
    </recommendedName>
</protein>
<feature type="signal peptide" evidence="1">
    <location>
        <begin position="1"/>
        <end position="23"/>
    </location>
</feature>
<name>A0A2S0NKT2_9MOLU</name>
<evidence type="ECO:0000256" key="1">
    <source>
        <dbReference type="SAM" id="SignalP"/>
    </source>
</evidence>
<dbReference type="RefSeq" id="WP_303662194.1">
    <property type="nucleotide sequence ID" value="NZ_CP027019.1"/>
</dbReference>